<dbReference type="EMBL" id="OZ034817">
    <property type="protein sequence ID" value="CAL1383278.1"/>
    <property type="molecule type" value="Genomic_DNA"/>
</dbReference>
<keyword evidence="2" id="KW-1185">Reference proteome</keyword>
<sequence>MAVVFAGKVRRFVVFSVDPFGVPSLWKEMESCGDKPGVARRTEKATIRDLSHDGAWGTEPEGEDLVGASTSGNHSVFYRRI</sequence>
<protein>
    <submittedName>
        <fullName evidence="1">Uncharacterized protein</fullName>
    </submittedName>
</protein>
<accession>A0AAV2EC62</accession>
<gene>
    <name evidence="1" type="ORF">LTRI10_LOCUS24562</name>
</gene>
<dbReference type="Proteomes" id="UP001497516">
    <property type="component" value="Chromosome 4"/>
</dbReference>
<evidence type="ECO:0000313" key="2">
    <source>
        <dbReference type="Proteomes" id="UP001497516"/>
    </source>
</evidence>
<organism evidence="1 2">
    <name type="scientific">Linum trigynum</name>
    <dbReference type="NCBI Taxonomy" id="586398"/>
    <lineage>
        <taxon>Eukaryota</taxon>
        <taxon>Viridiplantae</taxon>
        <taxon>Streptophyta</taxon>
        <taxon>Embryophyta</taxon>
        <taxon>Tracheophyta</taxon>
        <taxon>Spermatophyta</taxon>
        <taxon>Magnoliopsida</taxon>
        <taxon>eudicotyledons</taxon>
        <taxon>Gunneridae</taxon>
        <taxon>Pentapetalae</taxon>
        <taxon>rosids</taxon>
        <taxon>fabids</taxon>
        <taxon>Malpighiales</taxon>
        <taxon>Linaceae</taxon>
        <taxon>Linum</taxon>
    </lineage>
</organism>
<reference evidence="1 2" key="1">
    <citation type="submission" date="2024-04" db="EMBL/GenBank/DDBJ databases">
        <authorList>
            <person name="Fracassetti M."/>
        </authorList>
    </citation>
    <scope>NUCLEOTIDE SEQUENCE [LARGE SCALE GENOMIC DNA]</scope>
</reference>
<dbReference type="AlphaFoldDB" id="A0AAV2EC62"/>
<proteinExistence type="predicted"/>
<name>A0AAV2EC62_9ROSI</name>
<evidence type="ECO:0000313" key="1">
    <source>
        <dbReference type="EMBL" id="CAL1383278.1"/>
    </source>
</evidence>